<accession>L0D9R8</accession>
<name>L0D9R8_SINAD</name>
<dbReference type="Pfam" id="PF13365">
    <property type="entry name" value="Trypsin_2"/>
    <property type="match status" value="1"/>
</dbReference>
<dbReference type="SUPFAM" id="SSF50494">
    <property type="entry name" value="Trypsin-like serine proteases"/>
    <property type="match status" value="1"/>
</dbReference>
<dbReference type="OrthoDB" id="165080at2"/>
<dbReference type="GO" id="GO:0006508">
    <property type="term" value="P:proteolysis"/>
    <property type="evidence" value="ECO:0007669"/>
    <property type="project" value="UniProtKB-KW"/>
</dbReference>
<dbReference type="HOGENOM" id="CLU_007165_0_0_0"/>
<evidence type="ECO:0000313" key="1">
    <source>
        <dbReference type="EMBL" id="AGA25366.1"/>
    </source>
</evidence>
<keyword evidence="1" id="KW-0645">Protease</keyword>
<dbReference type="AlphaFoldDB" id="L0D9R8"/>
<dbReference type="Proteomes" id="UP000010798">
    <property type="component" value="Chromosome"/>
</dbReference>
<dbReference type="SUPFAM" id="SSF52540">
    <property type="entry name" value="P-loop containing nucleoside triphosphate hydrolases"/>
    <property type="match status" value="1"/>
</dbReference>
<keyword evidence="1" id="KW-0378">Hydrolase</keyword>
<dbReference type="InterPro" id="IPR009003">
    <property type="entry name" value="Peptidase_S1_PA"/>
</dbReference>
<dbReference type="Gene3D" id="3.40.50.300">
    <property type="entry name" value="P-loop containing nucleotide triphosphate hydrolases"/>
    <property type="match status" value="1"/>
</dbReference>
<dbReference type="eggNOG" id="COG5635">
    <property type="taxonomic scope" value="Bacteria"/>
</dbReference>
<protein>
    <submittedName>
        <fullName evidence="1">Trypsin-like serine protease with C-terminal PDZ domain</fullName>
    </submittedName>
</protein>
<reference evidence="1 2" key="1">
    <citation type="submission" date="2012-02" db="EMBL/GenBank/DDBJ databases">
        <title>Complete sequence of chromosome of Singulisphaera acidiphila DSM 18658.</title>
        <authorList>
            <consortium name="US DOE Joint Genome Institute (JGI-PGF)"/>
            <person name="Lucas S."/>
            <person name="Copeland A."/>
            <person name="Lapidus A."/>
            <person name="Glavina del Rio T."/>
            <person name="Dalin E."/>
            <person name="Tice H."/>
            <person name="Bruce D."/>
            <person name="Goodwin L."/>
            <person name="Pitluck S."/>
            <person name="Peters L."/>
            <person name="Ovchinnikova G."/>
            <person name="Chertkov O."/>
            <person name="Kyrpides N."/>
            <person name="Mavromatis K."/>
            <person name="Ivanova N."/>
            <person name="Brettin T."/>
            <person name="Detter J.C."/>
            <person name="Han C."/>
            <person name="Larimer F."/>
            <person name="Land M."/>
            <person name="Hauser L."/>
            <person name="Markowitz V."/>
            <person name="Cheng J.-F."/>
            <person name="Hugenholtz P."/>
            <person name="Woyke T."/>
            <person name="Wu D."/>
            <person name="Tindall B."/>
            <person name="Pomrenke H."/>
            <person name="Brambilla E."/>
            <person name="Klenk H.-P."/>
            <person name="Eisen J.A."/>
        </authorList>
    </citation>
    <scope>NUCLEOTIDE SEQUENCE [LARGE SCALE GENOMIC DNA]</scope>
    <source>
        <strain evidence="2">ATCC BAA-1392 / DSM 18658 / VKM B-2454 / MOB10</strain>
    </source>
</reference>
<dbReference type="KEGG" id="saci:Sinac_0963"/>
<dbReference type="Gene3D" id="2.40.10.120">
    <property type="match status" value="1"/>
</dbReference>
<gene>
    <name evidence="1" type="ordered locus">Sinac_0963</name>
</gene>
<dbReference type="eggNOG" id="COG0265">
    <property type="taxonomic scope" value="Bacteria"/>
</dbReference>
<dbReference type="RefSeq" id="WP_015244543.1">
    <property type="nucleotide sequence ID" value="NC_019892.1"/>
</dbReference>
<dbReference type="GO" id="GO:0008233">
    <property type="term" value="F:peptidase activity"/>
    <property type="evidence" value="ECO:0007669"/>
    <property type="project" value="UniProtKB-KW"/>
</dbReference>
<dbReference type="InterPro" id="IPR027417">
    <property type="entry name" value="P-loop_NTPase"/>
</dbReference>
<evidence type="ECO:0000313" key="2">
    <source>
        <dbReference type="Proteomes" id="UP000010798"/>
    </source>
</evidence>
<keyword evidence="2" id="KW-1185">Reference proteome</keyword>
<proteinExistence type="predicted"/>
<organism evidence="1 2">
    <name type="scientific">Singulisphaera acidiphila (strain ATCC BAA-1392 / DSM 18658 / VKM B-2454 / MOB10)</name>
    <dbReference type="NCBI Taxonomy" id="886293"/>
    <lineage>
        <taxon>Bacteria</taxon>
        <taxon>Pseudomonadati</taxon>
        <taxon>Planctomycetota</taxon>
        <taxon>Planctomycetia</taxon>
        <taxon>Isosphaerales</taxon>
        <taxon>Isosphaeraceae</taxon>
        <taxon>Singulisphaera</taxon>
    </lineage>
</organism>
<dbReference type="STRING" id="886293.Sinac_0963"/>
<sequence>MTGPPSRLFDEARTRRAVVRVRRRGTDQVAGTGVFVGPGLLLTCHHVVAMAGGAVDVELPASGPTEAPLVVAAEVIVDPEAFRRDLAVLHVDGPANVEILACAGPCEAGRTVWSTGFQRPVAVLRDSLPTTAVVGGPTTIRASWLDKADLDVFTLTNAVVGPGLSGAPLVDMETGAMVGLVDAAQTSAAADPIHGFAVSLFPGPAEGPLADLLHANRAEVPAYGQHLNPAGARVLCRRQTDAPLRELTGDFRHGSIYDPSTYASRNVERQIEAFLASSRRLLPIIGPTGVGKTNLLARVADLMREERAVILVRAMHFNPDKGSLAAVLDHALESDVPTAFPGLGRLIVELAPSSLVVLVDGLNEAAFAHLIQARSWVTRTVAWLRENDVRLVVSSRPQFWAGVSDLIPNDLCHEWKDPLLNAGLRREDDRPQRAPREGITVGDFDPDEHRQAAEKYGLAAPPVEADLGRHPFFLRVWAEVAGPAGGNSIGPAWTAHQALSRYLEQTCRRASVATEQAYTVDDVRSALAGLGADALHGSTNVLDRATVDDRFRSDRPLRNALLDLRVLEAAGSGFRFGFDAVAEYVMAEATDNRMITAEGADRIIGFRHKNKGHAEGHDSLSEAMALAVVRREHAGDHALVQLVVNQIVGHPDTPPEILASTLLRLLVEFHAPDDYAAQLRAVVGRVVPSRHRFSGSVVDGLAHLAGRGRASSSLILDLIRPWFVHDDPYPFEWGHWLDRGDDDFDREMIKSWTETPGSAVYKLFATRRADEVFGSLLPWLADRTRLKETTGNVGIEDVAAALLYRHRDRGFEPLCKALFRQDPPTALGDRLLSEILLQDPTRAVTLLEQWTDEAIPGQDFRLLRLTSSILSQAKPDLAGRLEAVLNRVASRTPPESANVGALVEASTKCPGRREAAWDTLERLPAGWPMIEVAWLNRYTHDRPEAVLAVVDRCLGTGVANLQRELLDLFCHFHNEPPLLAGALDRIAGLISTRNQFVAYKVGWTLENLLHTVPVDAPARLDLVDLAHEAIGRGGLDIHRSMAYYTLSYWANGRPQSEDARRLWDALLVAELAEETRSLILEKLIEKCDSFAEVLAALDPLRARLPADDLERELIRILTWKQPRHDYFQTWADHPGPRLDADRFRILRQSILEGLNAKAAIARSAALD</sequence>
<dbReference type="EMBL" id="CP003364">
    <property type="protein sequence ID" value="AGA25366.1"/>
    <property type="molecule type" value="Genomic_DNA"/>
</dbReference>